<dbReference type="Gene3D" id="2.30.30.140">
    <property type="match status" value="1"/>
</dbReference>
<proteinExistence type="predicted"/>
<dbReference type="PANTHER" id="PTHR22948">
    <property type="entry name" value="TUDOR DOMAIN CONTAINING PROTEIN"/>
    <property type="match status" value="1"/>
</dbReference>
<dbReference type="EMBL" id="JAFHDT010000013">
    <property type="protein sequence ID" value="KAI7801294.1"/>
    <property type="molecule type" value="Genomic_DNA"/>
</dbReference>
<gene>
    <name evidence="2" type="ORF">IRJ41_004112</name>
</gene>
<reference evidence="2" key="1">
    <citation type="submission" date="2021-02" db="EMBL/GenBank/DDBJ databases">
        <title>Comparative genomics reveals that relaxation of natural selection precedes convergent phenotypic evolution of cavefish.</title>
        <authorList>
            <person name="Peng Z."/>
        </authorList>
    </citation>
    <scope>NUCLEOTIDE SEQUENCE</scope>
    <source>
        <tissue evidence="2">Muscle</tissue>
    </source>
</reference>
<evidence type="ECO:0000313" key="3">
    <source>
        <dbReference type="Proteomes" id="UP001059041"/>
    </source>
</evidence>
<evidence type="ECO:0000313" key="2">
    <source>
        <dbReference type="EMBL" id="KAI7801294.1"/>
    </source>
</evidence>
<accession>A0A9W7TSS8</accession>
<dbReference type="PANTHER" id="PTHR22948:SF29">
    <property type="entry name" value="FI02030P-RELATED"/>
    <property type="match status" value="1"/>
</dbReference>
<dbReference type="Proteomes" id="UP001059041">
    <property type="component" value="Linkage Group LG13"/>
</dbReference>
<dbReference type="SUPFAM" id="SSF50199">
    <property type="entry name" value="Staphylococcal nuclease"/>
    <property type="match status" value="1"/>
</dbReference>
<dbReference type="InterPro" id="IPR035437">
    <property type="entry name" value="SNase_OB-fold_sf"/>
</dbReference>
<sequence length="179" mass="20712">MAWFPKQKLWCRVQVCKISDTCTATSQKDFADIKVEVRRIDYGDVACVSLGNIKELCGELASRPVQTLQVSLANVRPVNGENWSSEAISWFKSKVKKKTLYARLYLERGNVLVELFMEKGKIGAMRRGDSLSVKLAQHGYAKHEHQRFMVLRSHVQHKTRQQSLEWEKYLLSCYCQNKK</sequence>
<dbReference type="InterPro" id="IPR002999">
    <property type="entry name" value="Tudor"/>
</dbReference>
<dbReference type="AlphaFoldDB" id="A0A9W7TSS8"/>
<dbReference type="SUPFAM" id="SSF63748">
    <property type="entry name" value="Tudor/PWWP/MBT"/>
    <property type="match status" value="1"/>
</dbReference>
<evidence type="ECO:0000259" key="1">
    <source>
        <dbReference type="Pfam" id="PF00567"/>
    </source>
</evidence>
<keyword evidence="3" id="KW-1185">Reference proteome</keyword>
<name>A0A9W7TSS8_TRIRA</name>
<feature type="domain" description="Tudor" evidence="1">
    <location>
        <begin position="2"/>
        <end position="74"/>
    </location>
</feature>
<dbReference type="Pfam" id="PF00567">
    <property type="entry name" value="TUDOR"/>
    <property type="match status" value="1"/>
</dbReference>
<dbReference type="Gene3D" id="2.40.50.90">
    <property type="match status" value="1"/>
</dbReference>
<organism evidence="2 3">
    <name type="scientific">Triplophysa rosa</name>
    <name type="common">Cave loach</name>
    <dbReference type="NCBI Taxonomy" id="992332"/>
    <lineage>
        <taxon>Eukaryota</taxon>
        <taxon>Metazoa</taxon>
        <taxon>Chordata</taxon>
        <taxon>Craniata</taxon>
        <taxon>Vertebrata</taxon>
        <taxon>Euteleostomi</taxon>
        <taxon>Actinopterygii</taxon>
        <taxon>Neopterygii</taxon>
        <taxon>Teleostei</taxon>
        <taxon>Ostariophysi</taxon>
        <taxon>Cypriniformes</taxon>
        <taxon>Nemacheilidae</taxon>
        <taxon>Triplophysa</taxon>
    </lineage>
</organism>
<comment type="caution">
    <text evidence="2">The sequence shown here is derived from an EMBL/GenBank/DDBJ whole genome shotgun (WGS) entry which is preliminary data.</text>
</comment>
<protein>
    <recommendedName>
        <fullName evidence="1">Tudor domain-containing protein</fullName>
    </recommendedName>
</protein>
<dbReference type="InterPro" id="IPR050621">
    <property type="entry name" value="Tudor_domain_containing"/>
</dbReference>